<dbReference type="OrthoDB" id="290072at2"/>
<keyword evidence="1" id="KW-0472">Membrane</keyword>
<gene>
    <name evidence="4" type="ORF">KOR34_18470</name>
</gene>
<dbReference type="Proteomes" id="UP000316714">
    <property type="component" value="Unassembled WGS sequence"/>
</dbReference>
<comment type="caution">
    <text evidence="4">The sequence shown here is derived from an EMBL/GenBank/DDBJ whole genome shotgun (WGS) entry which is preliminary data.</text>
</comment>
<name>A0A5C5VGX2_9BACT</name>
<feature type="domain" description="Protein-glutamine gamma-glutamyltransferase-like C-terminal" evidence="3">
    <location>
        <begin position="180"/>
        <end position="242"/>
    </location>
</feature>
<feature type="chain" id="PRO_5022853610" description="Protein-glutamine gamma-glutamyltransferase-like C-terminal domain-containing protein" evidence="2">
    <location>
        <begin position="24"/>
        <end position="258"/>
    </location>
</feature>
<dbReference type="RefSeq" id="WP_146564199.1">
    <property type="nucleotide sequence ID" value="NZ_SIHJ01000001.1"/>
</dbReference>
<evidence type="ECO:0000313" key="5">
    <source>
        <dbReference type="Proteomes" id="UP000316714"/>
    </source>
</evidence>
<proteinExistence type="predicted"/>
<keyword evidence="2" id="KW-0732">Signal</keyword>
<protein>
    <recommendedName>
        <fullName evidence="3">Protein-glutamine gamma-glutamyltransferase-like C-terminal domain-containing protein</fullName>
    </recommendedName>
</protein>
<reference evidence="4 5" key="1">
    <citation type="submission" date="2019-02" db="EMBL/GenBank/DDBJ databases">
        <title>Deep-cultivation of Planctomycetes and their phenomic and genomic characterization uncovers novel biology.</title>
        <authorList>
            <person name="Wiegand S."/>
            <person name="Jogler M."/>
            <person name="Boedeker C."/>
            <person name="Pinto D."/>
            <person name="Vollmers J."/>
            <person name="Rivas-Marin E."/>
            <person name="Kohn T."/>
            <person name="Peeters S.H."/>
            <person name="Heuer A."/>
            <person name="Rast P."/>
            <person name="Oberbeckmann S."/>
            <person name="Bunk B."/>
            <person name="Jeske O."/>
            <person name="Meyerdierks A."/>
            <person name="Storesund J.E."/>
            <person name="Kallscheuer N."/>
            <person name="Luecker S."/>
            <person name="Lage O.M."/>
            <person name="Pohl T."/>
            <person name="Merkel B.J."/>
            <person name="Hornburger P."/>
            <person name="Mueller R.-W."/>
            <person name="Bruemmer F."/>
            <person name="Labrenz M."/>
            <person name="Spormann A.M."/>
            <person name="Op Den Camp H."/>
            <person name="Overmann J."/>
            <person name="Amann R."/>
            <person name="Jetten M.S.M."/>
            <person name="Mascher T."/>
            <person name="Medema M.H."/>
            <person name="Devos D.P."/>
            <person name="Kaster A.-K."/>
            <person name="Ovreas L."/>
            <person name="Rohde M."/>
            <person name="Galperin M.Y."/>
            <person name="Jogler C."/>
        </authorList>
    </citation>
    <scope>NUCLEOTIDE SEQUENCE [LARGE SCALE GENOMIC DNA]</scope>
    <source>
        <strain evidence="4 5">KOR34</strain>
    </source>
</reference>
<evidence type="ECO:0000256" key="2">
    <source>
        <dbReference type="SAM" id="SignalP"/>
    </source>
</evidence>
<evidence type="ECO:0000259" key="3">
    <source>
        <dbReference type="Pfam" id="PF13559"/>
    </source>
</evidence>
<sequence length="258" mass="29037" precursor="true">MIRNLATRTLLAALLCCASPCAAEDLAEPEAAVDAGRDALADHWDLNWYDEQADGFQPVDLPKPRQRSGFWDWLDSLFSGWGWSWGLGEVIVFLLWLVAAALLMWLIIALIKAYQQTEQSAALDTAQEHDARAHLQRVEALPVTLEEKVDNYLHAARQAYDAGDLSRAIVYLFSHELIELDRAARLRLVKGKTNRQYLRELRGGAEPSSRLAEILGRTVRVFEAAFFGAHPPTRDAFESCWQEASEFERLLAVEEVTA</sequence>
<evidence type="ECO:0000313" key="4">
    <source>
        <dbReference type="EMBL" id="TWT36902.1"/>
    </source>
</evidence>
<keyword evidence="1" id="KW-1133">Transmembrane helix</keyword>
<keyword evidence="1" id="KW-0812">Transmembrane</keyword>
<evidence type="ECO:0000256" key="1">
    <source>
        <dbReference type="SAM" id="Phobius"/>
    </source>
</evidence>
<dbReference type="InterPro" id="IPR025403">
    <property type="entry name" value="TgpA-like_C"/>
</dbReference>
<organism evidence="4 5">
    <name type="scientific">Posidoniimonas corsicana</name>
    <dbReference type="NCBI Taxonomy" id="1938618"/>
    <lineage>
        <taxon>Bacteria</taxon>
        <taxon>Pseudomonadati</taxon>
        <taxon>Planctomycetota</taxon>
        <taxon>Planctomycetia</taxon>
        <taxon>Pirellulales</taxon>
        <taxon>Lacipirellulaceae</taxon>
        <taxon>Posidoniimonas</taxon>
    </lineage>
</organism>
<dbReference type="Pfam" id="PF13559">
    <property type="entry name" value="DUF4129"/>
    <property type="match status" value="1"/>
</dbReference>
<feature type="signal peptide" evidence="2">
    <location>
        <begin position="1"/>
        <end position="23"/>
    </location>
</feature>
<feature type="transmembrane region" description="Helical" evidence="1">
    <location>
        <begin position="90"/>
        <end position="111"/>
    </location>
</feature>
<dbReference type="EMBL" id="SIHJ01000001">
    <property type="protein sequence ID" value="TWT36902.1"/>
    <property type="molecule type" value="Genomic_DNA"/>
</dbReference>
<dbReference type="AlphaFoldDB" id="A0A5C5VGX2"/>
<accession>A0A5C5VGX2</accession>
<keyword evidence="5" id="KW-1185">Reference proteome</keyword>